<name>A0AAN6GEH5_9BASI</name>
<dbReference type="GO" id="GO:0102264">
    <property type="term" value="F:tRNA-dihydrouridine20 synthase activity"/>
    <property type="evidence" value="ECO:0007669"/>
    <property type="project" value="UniProtKB-EC"/>
</dbReference>
<keyword evidence="4" id="KW-1185">Reference proteome</keyword>
<feature type="compositionally biased region" description="Polar residues" evidence="1">
    <location>
        <begin position="72"/>
        <end position="83"/>
    </location>
</feature>
<dbReference type="Proteomes" id="UP001176521">
    <property type="component" value="Unassembled WGS sequence"/>
</dbReference>
<feature type="region of interest" description="Disordered" evidence="1">
    <location>
        <begin position="71"/>
        <end position="93"/>
    </location>
</feature>
<evidence type="ECO:0000313" key="4">
    <source>
        <dbReference type="Proteomes" id="UP001176521"/>
    </source>
</evidence>
<feature type="region of interest" description="Disordered" evidence="1">
    <location>
        <begin position="283"/>
        <end position="306"/>
    </location>
</feature>
<reference evidence="3" key="1">
    <citation type="journal article" date="2023" name="PhytoFront">
        <title>Draft Genome Resources of Seven Strains of Tilletia horrida, Causal Agent of Kernel Smut of Rice.</title>
        <authorList>
            <person name="Khanal S."/>
            <person name="Antony Babu S."/>
            <person name="Zhou X.G."/>
        </authorList>
    </citation>
    <scope>NUCLEOTIDE SEQUENCE</scope>
    <source>
        <strain evidence="3">TX3</strain>
    </source>
</reference>
<keyword evidence="3" id="KW-0560">Oxidoreductase</keyword>
<dbReference type="PANTHER" id="PTHR28243:SF1">
    <property type="entry name" value="PYRIDOXAMINE 5'-PHOSPHATE OXIDASE ALR4036 FAMILY FMN-BINDING DOMAIN-CONTAINING PROTEIN"/>
    <property type="match status" value="1"/>
</dbReference>
<dbReference type="SUPFAM" id="SSF50475">
    <property type="entry name" value="FMN-binding split barrel"/>
    <property type="match status" value="1"/>
</dbReference>
<evidence type="ECO:0000313" key="3">
    <source>
        <dbReference type="EMBL" id="KAK0529058.1"/>
    </source>
</evidence>
<dbReference type="EMBL" id="JAPDMQ010000254">
    <property type="protein sequence ID" value="KAK0529058.1"/>
    <property type="molecule type" value="Genomic_DNA"/>
</dbReference>
<dbReference type="EC" id="1.3.1.91" evidence="3"/>
<feature type="region of interest" description="Disordered" evidence="1">
    <location>
        <begin position="190"/>
        <end position="249"/>
    </location>
</feature>
<accession>A0AAN6GEH5</accession>
<comment type="caution">
    <text evidence="3">The sequence shown here is derived from an EMBL/GenBank/DDBJ whole genome shotgun (WGS) entry which is preliminary data.</text>
</comment>
<feature type="domain" description="Pyridoxamine 5'-phosphate oxidase Alr4036 family FMN-binding" evidence="2">
    <location>
        <begin position="13"/>
        <end position="138"/>
    </location>
</feature>
<sequence length="306" mass="33145">MSASVTAAAGPHPRWKQLIQQSINAHIKDEKSVLYHALATFSPAGVSSSGTAGPNTAVPHVRYVVHRGFLNENRSSDTPTGTAPAQPGFTTGTSLLTTSDVRAPKVAQLAQSGGWAELAWWHDSAQLQFRILGQLHVLPRPGHELEAHFPRERLAPARLAGERSGAESFDWEAERLRVWGKMSPGLLASFARPVPGSEHPNAAKLGDTQGGPGEDDKPAKDELQSPWPQELPQPNKKDGGEADLSEEQKKLLEISKSNFALLVLEPHQVDVVDLARDKRSLFERVTPASSANGGGDEEWKETRLVP</sequence>
<protein>
    <submittedName>
        <fullName evidence="3">tRNA-dihydrouridine synthase 2</fullName>
        <ecNumber evidence="3">1.3.1.91</ecNumber>
    </submittedName>
</protein>
<feature type="compositionally biased region" description="Basic and acidic residues" evidence="1">
    <location>
        <begin position="214"/>
        <end position="223"/>
    </location>
</feature>
<evidence type="ECO:0000256" key="1">
    <source>
        <dbReference type="SAM" id="MobiDB-lite"/>
    </source>
</evidence>
<evidence type="ECO:0000259" key="2">
    <source>
        <dbReference type="Pfam" id="PF12766"/>
    </source>
</evidence>
<dbReference type="AlphaFoldDB" id="A0AAN6GEH5"/>
<organism evidence="3 4">
    <name type="scientific">Tilletia horrida</name>
    <dbReference type="NCBI Taxonomy" id="155126"/>
    <lineage>
        <taxon>Eukaryota</taxon>
        <taxon>Fungi</taxon>
        <taxon>Dikarya</taxon>
        <taxon>Basidiomycota</taxon>
        <taxon>Ustilaginomycotina</taxon>
        <taxon>Exobasidiomycetes</taxon>
        <taxon>Tilletiales</taxon>
        <taxon>Tilletiaceae</taxon>
        <taxon>Tilletia</taxon>
    </lineage>
</organism>
<dbReference type="PANTHER" id="PTHR28243">
    <property type="entry name" value="AGL049CP"/>
    <property type="match status" value="1"/>
</dbReference>
<dbReference type="Pfam" id="PF12766">
    <property type="entry name" value="Pyridox_oxase_2"/>
    <property type="match status" value="1"/>
</dbReference>
<dbReference type="GO" id="GO:0010181">
    <property type="term" value="F:FMN binding"/>
    <property type="evidence" value="ECO:0007669"/>
    <property type="project" value="InterPro"/>
</dbReference>
<dbReference type="Gene3D" id="2.30.110.10">
    <property type="entry name" value="Electron Transport, Fmn-binding Protein, Chain A"/>
    <property type="match status" value="1"/>
</dbReference>
<dbReference type="InterPro" id="IPR012349">
    <property type="entry name" value="Split_barrel_FMN-bd"/>
</dbReference>
<gene>
    <name evidence="3" type="primary">dus2_2</name>
    <name evidence="3" type="ORF">OC842_004354</name>
</gene>
<feature type="compositionally biased region" description="Basic and acidic residues" evidence="1">
    <location>
        <begin position="235"/>
        <end position="249"/>
    </location>
</feature>
<dbReference type="InterPro" id="IPR024624">
    <property type="entry name" value="Pyridox_Oxase_Alr4036_FMN-bd"/>
</dbReference>
<proteinExistence type="predicted"/>